<comment type="caution">
    <text evidence="1">The sequence shown here is derived from an EMBL/GenBank/DDBJ whole genome shotgun (WGS) entry which is preliminary data.</text>
</comment>
<dbReference type="AlphaFoldDB" id="A0A2W1NPF1"/>
<dbReference type="GO" id="GO:0032259">
    <property type="term" value="P:methylation"/>
    <property type="evidence" value="ECO:0007669"/>
    <property type="project" value="UniProtKB-KW"/>
</dbReference>
<sequence length="191" mass="20315">MGFLSILSFAHKLIAERVAAGETVVDATAGNGVDTAFLAGLVGPNGAVYAFDIQERALEKTKMRLAKERMDSAHVSLMLASHARLSELLPVSAAGTVGAVMFNLGYLPGEDSGTITTAASTLPALEQAAQLLRKDGVITIALYTGHPGGAAEACAVREWAENLPQQFFQVLEYRFMNQSNHPPYLIAVAKR</sequence>
<keyword evidence="2" id="KW-1185">Reference proteome</keyword>
<keyword evidence="1" id="KW-0808">Transferase</keyword>
<dbReference type="RefSeq" id="WP_089200155.1">
    <property type="nucleotide sequence ID" value="NZ_NHRJ02000005.1"/>
</dbReference>
<dbReference type="GO" id="GO:0008168">
    <property type="term" value="F:methyltransferase activity"/>
    <property type="evidence" value="ECO:0007669"/>
    <property type="project" value="UniProtKB-KW"/>
</dbReference>
<reference evidence="1" key="1">
    <citation type="submission" date="2018-06" db="EMBL/GenBank/DDBJ databases">
        <title>Paenibacillus xerothermodurans sp. nov. an extremely dry heat resistant spore forming bacterium isolated from the soil of Cape Canaveral, Florida.</title>
        <authorList>
            <person name="Seuylemezian A."/>
            <person name="Kaur N."/>
            <person name="Patil P."/>
            <person name="Patil P."/>
            <person name="Mayilraj S."/>
            <person name="Vaishampayan P."/>
        </authorList>
    </citation>
    <scope>NUCLEOTIDE SEQUENCE [LARGE SCALE GENOMIC DNA]</scope>
    <source>
        <strain evidence="1">ATCC 27380</strain>
    </source>
</reference>
<gene>
    <name evidence="1" type="ORF">CBW46_011525</name>
</gene>
<keyword evidence="1" id="KW-0489">Methyltransferase</keyword>
<dbReference type="EMBL" id="NHRJ02000005">
    <property type="protein sequence ID" value="PZE20783.1"/>
    <property type="molecule type" value="Genomic_DNA"/>
</dbReference>
<protein>
    <submittedName>
        <fullName evidence="1">Methyltransferase domain-containing protein</fullName>
    </submittedName>
</protein>
<dbReference type="Gene3D" id="3.40.50.150">
    <property type="entry name" value="Vaccinia Virus protein VP39"/>
    <property type="match status" value="1"/>
</dbReference>
<dbReference type="SUPFAM" id="SSF53335">
    <property type="entry name" value="S-adenosyl-L-methionine-dependent methyltransferases"/>
    <property type="match status" value="1"/>
</dbReference>
<evidence type="ECO:0000313" key="2">
    <source>
        <dbReference type="Proteomes" id="UP000214746"/>
    </source>
</evidence>
<dbReference type="Pfam" id="PF06962">
    <property type="entry name" value="rRNA_methylase"/>
    <property type="match status" value="1"/>
</dbReference>
<organism evidence="1 2">
    <name type="scientific">Paenibacillus xerothermodurans</name>
    <dbReference type="NCBI Taxonomy" id="1977292"/>
    <lineage>
        <taxon>Bacteria</taxon>
        <taxon>Bacillati</taxon>
        <taxon>Bacillota</taxon>
        <taxon>Bacilli</taxon>
        <taxon>Bacillales</taxon>
        <taxon>Paenibacillaceae</taxon>
        <taxon>Paenibacillus</taxon>
    </lineage>
</organism>
<name>A0A2W1NPF1_PAEXE</name>
<evidence type="ECO:0000313" key="1">
    <source>
        <dbReference type="EMBL" id="PZE20783.1"/>
    </source>
</evidence>
<dbReference type="OrthoDB" id="9792989at2"/>
<dbReference type="InterPro" id="IPR010719">
    <property type="entry name" value="MnmM_MeTrfase"/>
</dbReference>
<dbReference type="InterPro" id="IPR029063">
    <property type="entry name" value="SAM-dependent_MTases_sf"/>
</dbReference>
<dbReference type="CDD" id="cd02440">
    <property type="entry name" value="AdoMet_MTases"/>
    <property type="match status" value="1"/>
</dbReference>
<dbReference type="PANTHER" id="PTHR35276">
    <property type="entry name" value="S-ADENOSYL-L-METHIONINE-DEPENDENT METHYLTRANSFERASES SUPERFAMILY PROTEIN"/>
    <property type="match status" value="1"/>
</dbReference>
<proteinExistence type="predicted"/>
<accession>A0A2W1NPF1</accession>
<dbReference type="PANTHER" id="PTHR35276:SF1">
    <property type="entry name" value="TRNA (MNM(5)S(2)U34)-METHYLTRANSFERASE, CHLOROPLASTIC"/>
    <property type="match status" value="1"/>
</dbReference>
<dbReference type="Proteomes" id="UP000214746">
    <property type="component" value="Unassembled WGS sequence"/>
</dbReference>